<dbReference type="GeneTree" id="ENSGT00390000018434"/>
<dbReference type="EC" id="3.5.1.89" evidence="2"/>
<evidence type="ECO:0000256" key="3">
    <source>
        <dbReference type="SAM" id="MobiDB-lite"/>
    </source>
</evidence>
<dbReference type="Gene3D" id="3.40.50.10320">
    <property type="entry name" value="LmbE-like"/>
    <property type="match status" value="1"/>
</dbReference>
<sequence length="287" mass="31964">MEAVAFLCLAAAVLGWGFLWVWDSWERMKGQKPAGLPGDGSRTLLVIAHPDDEAMFFAPTVLGLARLRHRLSLLCFSAGNYYNQGEIRKKELLQSCDVLGIPPSSIMIIDNRDFPDDPGVQWDTEHVASTLLQHIEVNSINLVVTFDAGGVSGHSNHVALYAAVRTLHSEGKLPKGCSVLTLQSVNVLRKYISLLDLPFTLLQTRDVLFMLTSKEVAQAKKAMSCHRSQLLWFRRLYVLFSRGRERARATSRGAERERETQNLKQAPGSVSPEPNAGLKPMNHQIMT</sequence>
<feature type="compositionally biased region" description="Basic and acidic residues" evidence="3">
    <location>
        <begin position="248"/>
        <end position="261"/>
    </location>
</feature>
<evidence type="ECO:0000313" key="5">
    <source>
        <dbReference type="Proteomes" id="UP000823872"/>
    </source>
</evidence>
<evidence type="ECO:0000256" key="1">
    <source>
        <dbReference type="ARBA" id="ARBA00006066"/>
    </source>
</evidence>
<reference evidence="4 5" key="1">
    <citation type="submission" date="2021-02" db="EMBL/GenBank/DDBJ databases">
        <title>Safari Cat Assemblies.</title>
        <authorList>
            <person name="Bredemeyer K.R."/>
            <person name="Murphy W.J."/>
        </authorList>
    </citation>
    <scope>NUCLEOTIDE SEQUENCE [LARGE SCALE GENOMIC DNA]</scope>
</reference>
<dbReference type="Ensembl" id="ENSFCTT00005060355.1">
    <property type="protein sequence ID" value="ENSFCTP00005044306.1"/>
    <property type="gene ID" value="ENSFCTG00005020975.1"/>
</dbReference>
<reference evidence="4" key="2">
    <citation type="submission" date="2025-08" db="UniProtKB">
        <authorList>
            <consortium name="Ensembl"/>
        </authorList>
    </citation>
    <scope>IDENTIFICATION</scope>
    <source>
        <strain evidence="4">breed Abyssinian</strain>
    </source>
</reference>
<feature type="region of interest" description="Disordered" evidence="3">
    <location>
        <begin position="248"/>
        <end position="287"/>
    </location>
</feature>
<accession>A0ABI7ZAS8</accession>
<dbReference type="PANTHER" id="PTHR12993:SF11">
    <property type="entry name" value="N-ACETYLGLUCOSAMINYL-PHOSPHATIDYLINOSITOL DE-N-ACETYLASE"/>
    <property type="match status" value="1"/>
</dbReference>
<dbReference type="Proteomes" id="UP000823872">
    <property type="component" value="Chromosome E1"/>
</dbReference>
<dbReference type="SUPFAM" id="SSF102588">
    <property type="entry name" value="LmbE-like"/>
    <property type="match status" value="1"/>
</dbReference>
<dbReference type="InterPro" id="IPR003737">
    <property type="entry name" value="GlcNAc_PI_deacetylase-related"/>
</dbReference>
<protein>
    <recommendedName>
        <fullName evidence="2">N-acetylglucosaminylphosphatidylinositol deacetylase</fullName>
        <ecNumber evidence="2">3.5.1.89</ecNumber>
    </recommendedName>
</protein>
<name>A0ABI7ZAS8_FELCA</name>
<dbReference type="InterPro" id="IPR024078">
    <property type="entry name" value="LmbE-like_dom_sf"/>
</dbReference>
<reference evidence="4" key="3">
    <citation type="submission" date="2025-09" db="UniProtKB">
        <authorList>
            <consortium name="Ensembl"/>
        </authorList>
    </citation>
    <scope>IDENTIFICATION</scope>
    <source>
        <strain evidence="4">breed Abyssinian</strain>
    </source>
</reference>
<evidence type="ECO:0000256" key="2">
    <source>
        <dbReference type="ARBA" id="ARBA00012176"/>
    </source>
</evidence>
<dbReference type="Pfam" id="PF02585">
    <property type="entry name" value="PIG-L"/>
    <property type="match status" value="1"/>
</dbReference>
<gene>
    <name evidence="4" type="primary">PIGL</name>
</gene>
<evidence type="ECO:0000313" key="4">
    <source>
        <dbReference type="Ensembl" id="ENSFCTP00005044306.1"/>
    </source>
</evidence>
<organism evidence="4 5">
    <name type="scientific">Felis catus</name>
    <name type="common">Cat</name>
    <name type="synonym">Felis silvestris catus</name>
    <dbReference type="NCBI Taxonomy" id="9685"/>
    <lineage>
        <taxon>Eukaryota</taxon>
        <taxon>Metazoa</taxon>
        <taxon>Chordata</taxon>
        <taxon>Craniata</taxon>
        <taxon>Vertebrata</taxon>
        <taxon>Euteleostomi</taxon>
        <taxon>Mammalia</taxon>
        <taxon>Eutheria</taxon>
        <taxon>Laurasiatheria</taxon>
        <taxon>Carnivora</taxon>
        <taxon>Feliformia</taxon>
        <taxon>Felidae</taxon>
        <taxon>Felinae</taxon>
        <taxon>Felis</taxon>
    </lineage>
</organism>
<comment type="similarity">
    <text evidence="1">Belongs to the PIGL family.</text>
</comment>
<proteinExistence type="inferred from homology"/>
<dbReference type="PANTHER" id="PTHR12993">
    <property type="entry name" value="N-ACETYLGLUCOSAMINYL-PHOSPHATIDYLINOSITOL DE-N-ACETYLASE-RELATED"/>
    <property type="match status" value="1"/>
</dbReference>
<keyword evidence="5" id="KW-1185">Reference proteome</keyword>